<dbReference type="InterPro" id="IPR050479">
    <property type="entry name" value="CYP11_CYP27_families"/>
</dbReference>
<dbReference type="PROSITE" id="PS00086">
    <property type="entry name" value="CYTOCHROME_P450"/>
    <property type="match status" value="1"/>
</dbReference>
<feature type="binding site" description="axial binding residue" evidence="8">
    <location>
        <position position="610"/>
    </location>
    <ligand>
        <name>heme</name>
        <dbReference type="ChEBI" id="CHEBI:30413"/>
    </ligand>
    <ligandPart>
        <name>Fe</name>
        <dbReference type="ChEBI" id="CHEBI:18248"/>
    </ligandPart>
</feature>
<keyword evidence="5 9" id="KW-0560">Oxidoreductase</keyword>
<protein>
    <submittedName>
        <fullName evidence="11">CYP315A1</fullName>
    </submittedName>
</protein>
<gene>
    <name evidence="11" type="primary">CYP315A1</name>
</gene>
<dbReference type="OMA" id="HEYCDSR"/>
<proteinExistence type="evidence at transcript level"/>
<dbReference type="InterPro" id="IPR002401">
    <property type="entry name" value="Cyt_P450_E_grp-I"/>
</dbReference>
<dbReference type="EMBL" id="KY228361">
    <property type="protein sequence ID" value="ATB56335.1"/>
    <property type="molecule type" value="mRNA"/>
</dbReference>
<dbReference type="Pfam" id="PF00067">
    <property type="entry name" value="p450"/>
    <property type="match status" value="1"/>
</dbReference>
<dbReference type="PANTHER" id="PTHR24279">
    <property type="entry name" value="CYTOCHROME P450"/>
    <property type="match status" value="1"/>
</dbReference>
<evidence type="ECO:0000256" key="6">
    <source>
        <dbReference type="ARBA" id="ARBA00023004"/>
    </source>
</evidence>
<evidence type="ECO:0000256" key="2">
    <source>
        <dbReference type="ARBA" id="ARBA00010617"/>
    </source>
</evidence>
<dbReference type="CDD" id="cd11054">
    <property type="entry name" value="CYP24A1-like"/>
    <property type="match status" value="1"/>
</dbReference>
<evidence type="ECO:0000256" key="8">
    <source>
        <dbReference type="PIRSR" id="PIRSR602401-1"/>
    </source>
</evidence>
<feature type="region of interest" description="Disordered" evidence="10">
    <location>
        <begin position="67"/>
        <end position="95"/>
    </location>
</feature>
<dbReference type="InterPro" id="IPR001128">
    <property type="entry name" value="Cyt_P450"/>
</dbReference>
<feature type="compositionally biased region" description="Low complexity" evidence="10">
    <location>
        <begin position="67"/>
        <end position="89"/>
    </location>
</feature>
<dbReference type="InterPro" id="IPR036396">
    <property type="entry name" value="Cyt_P450_sf"/>
</dbReference>
<evidence type="ECO:0000256" key="10">
    <source>
        <dbReference type="SAM" id="MobiDB-lite"/>
    </source>
</evidence>
<sequence length="665" mass="75259">MALKVTQGLLSTSYYPSSLPLLSPTFRKQLTQSWSKLVRAHRINKFCDRPLTIRNNNISTVTSTLLLPSSSSTSSSSSYYSTPLSTKSTAVSTNSCPLDQLDDQQFRSMFDTWDTQIPSNDSNNNNINESSMTGQCPFSGSKGFQSIRSHENINISINRDNYLNKNSDDSISKSVKSFDELPTPKSYPIVGTTLTLMAFGGAAHLHEYCDSRHKELGPIYREKLGPTDCVFIADSSMVQKVYSNEGRFPNHLVPEAWTIYNEMTGIKRGLFFMDGPEWEKRRKGLNKIFLCQPVISDYAEAFNQVVTDVITKWSDLVNQNEQNIQSNQPRSGLLTQLEQELYNWSIESLGTMIFGRRLGCVETSSELKYKTHKMENVHLFVQCVQQLFVESAKMTLLPARLAQRFNLPVWQRFMAAAGQALNLARAYVAENVAATRDNPENGSRGVLEMLLAQPRIDQDELIRIIIDLFLAAADTTSHATQWALYLLSKNPEYQQKILEQVESVVGKNGTVKTEHLKHFTLVKGVIKETLRLYPVAPFISRKLDRDIELGGYNIPANSLIGISLYTTGRDEKYWPDAKSFKPERWVRDESNRKIINSHASLPFGFGIRSCVGRRVAEIQMQFLLSRIIQKFYLEPGNADDIGIKLRMITTPESPIHLRLIDRSTV</sequence>
<evidence type="ECO:0000313" key="11">
    <source>
        <dbReference type="EMBL" id="ATB56335.1"/>
    </source>
</evidence>
<keyword evidence="3 8" id="KW-0349">Heme</keyword>
<evidence type="ECO:0000256" key="4">
    <source>
        <dbReference type="ARBA" id="ARBA00022723"/>
    </source>
</evidence>
<reference evidence="11" key="1">
    <citation type="submission" date="2016-11" db="EMBL/GenBank/DDBJ databases">
        <title>Characterization and expression pattern of canonical ecdysteroid biosynthetic and signaling components in a spider mite, Panonychus citri (McGregor).</title>
        <authorList>
            <person name="Li G."/>
        </authorList>
    </citation>
    <scope>NUCLEOTIDE SEQUENCE</scope>
</reference>
<evidence type="ECO:0000256" key="5">
    <source>
        <dbReference type="ARBA" id="ARBA00023002"/>
    </source>
</evidence>
<comment type="cofactor">
    <cofactor evidence="1 8">
        <name>heme</name>
        <dbReference type="ChEBI" id="CHEBI:30413"/>
    </cofactor>
</comment>
<dbReference type="GO" id="GO:0004497">
    <property type="term" value="F:monooxygenase activity"/>
    <property type="evidence" value="ECO:0007669"/>
    <property type="project" value="UniProtKB-KW"/>
</dbReference>
<name>A0A2H4LHN0_PANCT</name>
<keyword evidence="4 8" id="KW-0479">Metal-binding</keyword>
<evidence type="ECO:0000256" key="1">
    <source>
        <dbReference type="ARBA" id="ARBA00001971"/>
    </source>
</evidence>
<comment type="similarity">
    <text evidence="2 9">Belongs to the cytochrome P450 family.</text>
</comment>
<dbReference type="GO" id="GO:0020037">
    <property type="term" value="F:heme binding"/>
    <property type="evidence" value="ECO:0007669"/>
    <property type="project" value="InterPro"/>
</dbReference>
<accession>A0A2H4LHN0</accession>
<dbReference type="AlphaFoldDB" id="A0A2H4LHN0"/>
<evidence type="ECO:0000256" key="3">
    <source>
        <dbReference type="ARBA" id="ARBA00022617"/>
    </source>
</evidence>
<keyword evidence="6 8" id="KW-0408">Iron</keyword>
<dbReference type="GO" id="GO:0016705">
    <property type="term" value="F:oxidoreductase activity, acting on paired donors, with incorporation or reduction of molecular oxygen"/>
    <property type="evidence" value="ECO:0007669"/>
    <property type="project" value="InterPro"/>
</dbReference>
<dbReference type="SUPFAM" id="SSF48264">
    <property type="entry name" value="Cytochrome P450"/>
    <property type="match status" value="1"/>
</dbReference>
<evidence type="ECO:0000256" key="9">
    <source>
        <dbReference type="RuleBase" id="RU000461"/>
    </source>
</evidence>
<dbReference type="PRINTS" id="PR00385">
    <property type="entry name" value="P450"/>
</dbReference>
<dbReference type="GO" id="GO:0005506">
    <property type="term" value="F:iron ion binding"/>
    <property type="evidence" value="ECO:0007669"/>
    <property type="project" value="InterPro"/>
</dbReference>
<evidence type="ECO:0000256" key="7">
    <source>
        <dbReference type="ARBA" id="ARBA00023033"/>
    </source>
</evidence>
<dbReference type="InterPro" id="IPR017972">
    <property type="entry name" value="Cyt_P450_CS"/>
</dbReference>
<organism evidence="11">
    <name type="scientific">Panonychus citri</name>
    <name type="common">Citrus red mite</name>
    <name type="synonym">Tetranychus citri</name>
    <dbReference type="NCBI Taxonomy" id="50023"/>
    <lineage>
        <taxon>Eukaryota</taxon>
        <taxon>Metazoa</taxon>
        <taxon>Ecdysozoa</taxon>
        <taxon>Arthropoda</taxon>
        <taxon>Chelicerata</taxon>
        <taxon>Arachnida</taxon>
        <taxon>Acari</taxon>
        <taxon>Acariformes</taxon>
        <taxon>Trombidiformes</taxon>
        <taxon>Prostigmata</taxon>
        <taxon>Eleutherengona</taxon>
        <taxon>Raphignathae</taxon>
        <taxon>Tetranychoidea</taxon>
        <taxon>Tetranychidae</taxon>
        <taxon>Panonychus</taxon>
    </lineage>
</organism>
<dbReference type="Gene3D" id="1.10.630.10">
    <property type="entry name" value="Cytochrome P450"/>
    <property type="match status" value="1"/>
</dbReference>
<dbReference type="OrthoDB" id="3945418at2759"/>
<keyword evidence="7 9" id="KW-0503">Monooxygenase</keyword>
<dbReference type="PRINTS" id="PR00463">
    <property type="entry name" value="EP450I"/>
</dbReference>
<dbReference type="PANTHER" id="PTHR24279:SF120">
    <property type="entry name" value="CYTOCHROME P450"/>
    <property type="match status" value="1"/>
</dbReference>